<evidence type="ECO:0000259" key="5">
    <source>
        <dbReference type="SMART" id="SM00478"/>
    </source>
</evidence>
<proteinExistence type="predicted"/>
<dbReference type="GO" id="GO:0006285">
    <property type="term" value="P:base-excision repair, AP site formation"/>
    <property type="evidence" value="ECO:0007669"/>
    <property type="project" value="TreeGrafter"/>
</dbReference>
<dbReference type="OrthoDB" id="9785929at2"/>
<evidence type="ECO:0000256" key="4">
    <source>
        <dbReference type="ARBA" id="ARBA00023204"/>
    </source>
</evidence>
<dbReference type="Proteomes" id="UP000321389">
    <property type="component" value="Chromosome"/>
</dbReference>
<keyword evidence="3" id="KW-0227">DNA damage</keyword>
<evidence type="ECO:0000313" key="6">
    <source>
        <dbReference type="EMBL" id="QDZ01525.1"/>
    </source>
</evidence>
<dbReference type="EC" id="3.2.2.21" evidence="2"/>
<evidence type="ECO:0000256" key="2">
    <source>
        <dbReference type="ARBA" id="ARBA00012000"/>
    </source>
</evidence>
<dbReference type="GO" id="GO:0043916">
    <property type="term" value="F:DNA-7-methylguanine glycosylase activity"/>
    <property type="evidence" value="ECO:0007669"/>
    <property type="project" value="TreeGrafter"/>
</dbReference>
<gene>
    <name evidence="6" type="ORF">FQ775_14700</name>
</gene>
<evidence type="ECO:0000256" key="1">
    <source>
        <dbReference type="ARBA" id="ARBA00000086"/>
    </source>
</evidence>
<dbReference type="SMART" id="SM00478">
    <property type="entry name" value="ENDO3c"/>
    <property type="match status" value="1"/>
</dbReference>
<dbReference type="InterPro" id="IPR011257">
    <property type="entry name" value="DNA_glycosylase"/>
</dbReference>
<dbReference type="CDD" id="cd00056">
    <property type="entry name" value="ENDO3c"/>
    <property type="match status" value="1"/>
</dbReference>
<dbReference type="PANTHER" id="PTHR43003:SF5">
    <property type="entry name" value="DNA-3-METHYLADENINE GLYCOSYLASE"/>
    <property type="match status" value="1"/>
</dbReference>
<dbReference type="InterPro" id="IPR051912">
    <property type="entry name" value="Alkylbase_DNA_Glycosylase/TA"/>
</dbReference>
<evidence type="ECO:0000313" key="7">
    <source>
        <dbReference type="Proteomes" id="UP000321389"/>
    </source>
</evidence>
<evidence type="ECO:0000256" key="3">
    <source>
        <dbReference type="ARBA" id="ARBA00022763"/>
    </source>
</evidence>
<sequence length="222" mass="23748">MRKIDTVADVMAGLDALCRADPRLAAIRARAGEVPLRRVPPGFASLVSIIISQQVSRASAEAISGRLARLVAPISPHGIATAGDEVFREAGLSRPKQKTVRAVAEAFLAGQIDLDEVCRLSAGEAITRMTSIHGIGPWTAECYLLFADGHPDIFPARDVALQTAVGHALGIAPRPGEKQLSGIAESWRPRRGVAARLFWAYYRELKGREAVPAAADVQLAEK</sequence>
<organism evidence="6 7">
    <name type="scientific">Nitratireductor mangrovi</name>
    <dbReference type="NCBI Taxonomy" id="2599600"/>
    <lineage>
        <taxon>Bacteria</taxon>
        <taxon>Pseudomonadati</taxon>
        <taxon>Pseudomonadota</taxon>
        <taxon>Alphaproteobacteria</taxon>
        <taxon>Hyphomicrobiales</taxon>
        <taxon>Phyllobacteriaceae</taxon>
        <taxon>Nitratireductor</taxon>
    </lineage>
</organism>
<feature type="domain" description="HhH-GPD" evidence="5">
    <location>
        <begin position="51"/>
        <end position="203"/>
    </location>
</feature>
<dbReference type="GO" id="GO:0008725">
    <property type="term" value="F:DNA-3-methyladenine glycosylase activity"/>
    <property type="evidence" value="ECO:0007669"/>
    <property type="project" value="TreeGrafter"/>
</dbReference>
<name>A0A5B8L0R2_9HYPH</name>
<dbReference type="GO" id="GO:0032131">
    <property type="term" value="F:alkylated DNA binding"/>
    <property type="evidence" value="ECO:0007669"/>
    <property type="project" value="TreeGrafter"/>
</dbReference>
<dbReference type="InterPro" id="IPR003265">
    <property type="entry name" value="HhH-GPD_domain"/>
</dbReference>
<dbReference type="GO" id="GO:0006307">
    <property type="term" value="P:DNA alkylation repair"/>
    <property type="evidence" value="ECO:0007669"/>
    <property type="project" value="TreeGrafter"/>
</dbReference>
<keyword evidence="4" id="KW-0234">DNA repair</keyword>
<dbReference type="Pfam" id="PF00730">
    <property type="entry name" value="HhH-GPD"/>
    <property type="match status" value="1"/>
</dbReference>
<protein>
    <recommendedName>
        <fullName evidence="2">DNA-3-methyladenine glycosylase II</fullName>
        <ecNumber evidence="2">3.2.2.21</ecNumber>
    </recommendedName>
</protein>
<dbReference type="KEGG" id="niy:FQ775_14700"/>
<dbReference type="AlphaFoldDB" id="A0A5B8L0R2"/>
<dbReference type="RefSeq" id="WP_146300168.1">
    <property type="nucleotide sequence ID" value="NZ_CP042301.2"/>
</dbReference>
<dbReference type="EMBL" id="CP042301">
    <property type="protein sequence ID" value="QDZ01525.1"/>
    <property type="molecule type" value="Genomic_DNA"/>
</dbReference>
<dbReference type="GO" id="GO:0032993">
    <property type="term" value="C:protein-DNA complex"/>
    <property type="evidence" value="ECO:0007669"/>
    <property type="project" value="TreeGrafter"/>
</dbReference>
<dbReference type="Gene3D" id="1.10.1670.40">
    <property type="match status" value="1"/>
</dbReference>
<dbReference type="SUPFAM" id="SSF48150">
    <property type="entry name" value="DNA-glycosylase"/>
    <property type="match status" value="1"/>
</dbReference>
<dbReference type="Gene3D" id="1.10.340.30">
    <property type="entry name" value="Hypothetical protein, domain 2"/>
    <property type="match status" value="1"/>
</dbReference>
<dbReference type="GO" id="GO:0005737">
    <property type="term" value="C:cytoplasm"/>
    <property type="evidence" value="ECO:0007669"/>
    <property type="project" value="TreeGrafter"/>
</dbReference>
<dbReference type="PANTHER" id="PTHR43003">
    <property type="entry name" value="DNA-3-METHYLADENINE GLYCOSYLASE"/>
    <property type="match status" value="1"/>
</dbReference>
<accession>A0A5B8L0R2</accession>
<comment type="catalytic activity">
    <reaction evidence="1">
        <text>Hydrolysis of alkylated DNA, releasing 3-methyladenine, 3-methylguanine, 7-methylguanine and 7-methyladenine.</text>
        <dbReference type="EC" id="3.2.2.21"/>
    </reaction>
</comment>
<reference evidence="6" key="1">
    <citation type="submission" date="2020-04" db="EMBL/GenBank/DDBJ databases">
        <title>Nitratireductor sp. nov. isolated from mangrove soil.</title>
        <authorList>
            <person name="Ye Y."/>
        </authorList>
    </citation>
    <scope>NUCLEOTIDE SEQUENCE</scope>
    <source>
        <strain evidence="6">SY7</strain>
    </source>
</reference>
<keyword evidence="7" id="KW-1185">Reference proteome</keyword>